<comment type="caution">
    <text evidence="2">The sequence shown here is derived from an EMBL/GenBank/DDBJ whole genome shotgun (WGS) entry which is preliminary data.</text>
</comment>
<dbReference type="Proteomes" id="UP000499080">
    <property type="component" value="Unassembled WGS sequence"/>
</dbReference>
<evidence type="ECO:0000313" key="1">
    <source>
        <dbReference type="EMBL" id="GBO20895.1"/>
    </source>
</evidence>
<reference evidence="2 3" key="1">
    <citation type="journal article" date="2019" name="Sci. Rep.">
        <title>Orb-weaving spider Araneus ventricosus genome elucidates the spidroin gene catalogue.</title>
        <authorList>
            <person name="Kono N."/>
            <person name="Nakamura H."/>
            <person name="Ohtoshi R."/>
            <person name="Moran D.A.P."/>
            <person name="Shinohara A."/>
            <person name="Yoshida Y."/>
            <person name="Fujiwara M."/>
            <person name="Mori M."/>
            <person name="Tomita M."/>
            <person name="Arakawa K."/>
        </authorList>
    </citation>
    <scope>NUCLEOTIDE SEQUENCE [LARGE SCALE GENOMIC DNA]</scope>
</reference>
<organism evidence="2 3">
    <name type="scientific">Araneus ventricosus</name>
    <name type="common">Orbweaver spider</name>
    <name type="synonym">Epeira ventricosa</name>
    <dbReference type="NCBI Taxonomy" id="182803"/>
    <lineage>
        <taxon>Eukaryota</taxon>
        <taxon>Metazoa</taxon>
        <taxon>Ecdysozoa</taxon>
        <taxon>Arthropoda</taxon>
        <taxon>Chelicerata</taxon>
        <taxon>Arachnida</taxon>
        <taxon>Araneae</taxon>
        <taxon>Araneomorphae</taxon>
        <taxon>Entelegynae</taxon>
        <taxon>Araneoidea</taxon>
        <taxon>Araneidae</taxon>
        <taxon>Araneus</taxon>
    </lineage>
</organism>
<name>A0A4Y2W646_ARAVE</name>
<evidence type="ECO:0000313" key="3">
    <source>
        <dbReference type="Proteomes" id="UP000499080"/>
    </source>
</evidence>
<proteinExistence type="predicted"/>
<feature type="non-terminal residue" evidence="2">
    <location>
        <position position="1"/>
    </location>
</feature>
<dbReference type="EMBL" id="BGPR01044176">
    <property type="protein sequence ID" value="GBO20895.1"/>
    <property type="molecule type" value="Genomic_DNA"/>
</dbReference>
<keyword evidence="3" id="KW-1185">Reference proteome</keyword>
<dbReference type="EMBL" id="BGPR01055788">
    <property type="protein sequence ID" value="GBO32331.1"/>
    <property type="molecule type" value="Genomic_DNA"/>
</dbReference>
<gene>
    <name evidence="2" type="ORF">AVEN_152745_1</name>
    <name evidence="1" type="ORF">AVEN_23002_1</name>
</gene>
<evidence type="ECO:0000313" key="2">
    <source>
        <dbReference type="EMBL" id="GBO32331.1"/>
    </source>
</evidence>
<accession>A0A4Y2W646</accession>
<dbReference type="AlphaFoldDB" id="A0A4Y2W646"/>
<sequence>ASSEREGEQKRVTCPLEDFVVLFFLAEGEKNRAAGLWWILVVVEGVVASFDGKLSDLSRFGWCFKCLGALPASAKWRWHSPKHPQDP</sequence>
<protein>
    <submittedName>
        <fullName evidence="2">Uncharacterized protein</fullName>
    </submittedName>
</protein>